<dbReference type="InterPro" id="IPR051267">
    <property type="entry name" value="STEAP_metalloreductase"/>
</dbReference>
<evidence type="ECO:0000259" key="2">
    <source>
        <dbReference type="Pfam" id="PF03807"/>
    </source>
</evidence>
<dbReference type="AlphaFoldDB" id="A0A0F6Z741"/>
<evidence type="ECO:0000313" key="3">
    <source>
        <dbReference type="EMBL" id="AKF28602.1"/>
    </source>
</evidence>
<evidence type="ECO:0000313" key="4">
    <source>
        <dbReference type="Proteomes" id="UP000034037"/>
    </source>
</evidence>
<dbReference type="GO" id="GO:0052851">
    <property type="term" value="F:ferric-chelate reductase (NADPH) activity"/>
    <property type="evidence" value="ECO:0007669"/>
    <property type="project" value="TreeGrafter"/>
</dbReference>
<name>A0A0F6Z741_9CORY</name>
<dbReference type="GO" id="GO:0008823">
    <property type="term" value="F:cupric reductase (NADH) activity"/>
    <property type="evidence" value="ECO:0007669"/>
    <property type="project" value="TreeGrafter"/>
</dbReference>
<keyword evidence="1" id="KW-0560">Oxidoreductase</keyword>
<dbReference type="PANTHER" id="PTHR14239">
    <property type="entry name" value="DUDULIN-RELATED"/>
    <property type="match status" value="1"/>
</dbReference>
<evidence type="ECO:0000256" key="1">
    <source>
        <dbReference type="ARBA" id="ARBA00023002"/>
    </source>
</evidence>
<accession>A0A0F6Z741</accession>
<dbReference type="InterPro" id="IPR036291">
    <property type="entry name" value="NAD(P)-bd_dom_sf"/>
</dbReference>
<sequence length="208" mass="21989">MSHTKPSIAILGAGRVGSSLARSAVAAGYEVKVAGSGAVDKIALTAEILMPGAVPSTADQAVKDADIVFLAVPLHKFRSVNPATLEGKIVIDTMNHWVPVNGELEEIDQDPRSTSEIIAEFFAGSTMVKSFNHIGYHEIEQDAGTGRAIAYATNDVDAGAQVAQLIKSFGFVPLNIGALENGRILEPGQEAFGAHLNKDSRLELVNQR</sequence>
<reference evidence="3 4" key="1">
    <citation type="submission" date="2015-04" db="EMBL/GenBank/DDBJ databases">
        <title>Complete Genome Sequence of Brevibacterium flavum ATCC 15168.</title>
        <authorList>
            <person name="Ahn J."/>
            <person name="Park G."/>
            <person name="Jeon W."/>
            <person name="Jang Y."/>
            <person name="Jang M."/>
            <person name="Lee H."/>
            <person name="Lee H."/>
        </authorList>
    </citation>
    <scope>NUCLEOTIDE SEQUENCE [LARGE SCALE GENOMIC DNA]</scope>
    <source>
        <strain evidence="3 4">ATCC 15168</strain>
    </source>
</reference>
<dbReference type="EMBL" id="CP011309">
    <property type="protein sequence ID" value="AKF28602.1"/>
    <property type="molecule type" value="Genomic_DNA"/>
</dbReference>
<dbReference type="Gene3D" id="3.40.50.720">
    <property type="entry name" value="NAD(P)-binding Rossmann-like Domain"/>
    <property type="match status" value="1"/>
</dbReference>
<dbReference type="InterPro" id="IPR028939">
    <property type="entry name" value="P5C_Rdtase_cat_N"/>
</dbReference>
<dbReference type="SUPFAM" id="SSF51735">
    <property type="entry name" value="NAD(P)-binding Rossmann-fold domains"/>
    <property type="match status" value="1"/>
</dbReference>
<dbReference type="HOGENOM" id="CLU_076368_0_0_11"/>
<dbReference type="PANTHER" id="PTHR14239:SF0">
    <property type="entry name" value="F420-DEPENDENT NADP REDUCTASE"/>
    <property type="match status" value="1"/>
</dbReference>
<proteinExistence type="predicted"/>
<dbReference type="Proteomes" id="UP000034037">
    <property type="component" value="Chromosome"/>
</dbReference>
<dbReference type="GO" id="GO:0015677">
    <property type="term" value="P:copper ion import"/>
    <property type="evidence" value="ECO:0007669"/>
    <property type="project" value="TreeGrafter"/>
</dbReference>
<feature type="domain" description="Pyrroline-5-carboxylate reductase catalytic N-terminal" evidence="2">
    <location>
        <begin position="8"/>
        <end position="96"/>
    </location>
</feature>
<dbReference type="PATRIC" id="fig|92706.3.peg.2992"/>
<dbReference type="GO" id="GO:0005886">
    <property type="term" value="C:plasma membrane"/>
    <property type="evidence" value="ECO:0007669"/>
    <property type="project" value="TreeGrafter"/>
</dbReference>
<organism evidence="3 4">
    <name type="scientific">[Brevibacterium] flavum</name>
    <dbReference type="NCBI Taxonomy" id="92706"/>
    <lineage>
        <taxon>Bacteria</taxon>
        <taxon>Bacillati</taxon>
        <taxon>Actinomycetota</taxon>
        <taxon>Actinomycetes</taxon>
        <taxon>Mycobacteriales</taxon>
        <taxon>Corynebacteriaceae</taxon>
        <taxon>Corynebacterium</taxon>
    </lineage>
</organism>
<protein>
    <recommendedName>
        <fullName evidence="2">Pyrroline-5-carboxylate reductase catalytic N-terminal domain-containing protein</fullName>
    </recommendedName>
</protein>
<dbReference type="Pfam" id="PF03807">
    <property type="entry name" value="F420_oxidored"/>
    <property type="match status" value="1"/>
</dbReference>
<keyword evidence="4" id="KW-1185">Reference proteome</keyword>
<gene>
    <name evidence="3" type="ORF">YH66_14245</name>
</gene>
<dbReference type="RefSeq" id="WP_003862701.1">
    <property type="nucleotide sequence ID" value="NZ_CP011309.1"/>
</dbReference>